<dbReference type="PRINTS" id="PR00469">
    <property type="entry name" value="PNDRDTASEII"/>
</dbReference>
<dbReference type="PANTHER" id="PTHR42877:SF4">
    <property type="entry name" value="FAD_NAD(P)-BINDING DOMAIN-CONTAINING PROTEIN-RELATED"/>
    <property type="match status" value="1"/>
</dbReference>
<dbReference type="PANTHER" id="PTHR42877">
    <property type="entry name" value="L-ORNITHINE N(5)-MONOOXYGENASE-RELATED"/>
    <property type="match status" value="1"/>
</dbReference>
<proteinExistence type="predicted"/>
<dbReference type="Pfam" id="PF13450">
    <property type="entry name" value="NAD_binding_8"/>
    <property type="match status" value="1"/>
</dbReference>
<dbReference type="EMBL" id="JADEYC010000007">
    <property type="protein sequence ID" value="MBE9373839.1"/>
    <property type="molecule type" value="Genomic_DNA"/>
</dbReference>
<evidence type="ECO:0000313" key="1">
    <source>
        <dbReference type="EMBL" id="MBE9373839.1"/>
    </source>
</evidence>
<dbReference type="InterPro" id="IPR051209">
    <property type="entry name" value="FAD-bind_Monooxygenase_sf"/>
</dbReference>
<protein>
    <submittedName>
        <fullName evidence="1">NAD(P)/FAD-dependent oxidoreductase</fullName>
    </submittedName>
</protein>
<dbReference type="RefSeq" id="WP_193927266.1">
    <property type="nucleotide sequence ID" value="NZ_JADEYC010000007.1"/>
</dbReference>
<name>A0A929FYY7_9PSEU</name>
<gene>
    <name evidence="1" type="ORF">IQ251_05180</name>
</gene>
<dbReference type="SUPFAM" id="SSF51905">
    <property type="entry name" value="FAD/NAD(P)-binding domain"/>
    <property type="match status" value="2"/>
</dbReference>
<organism evidence="1 2">
    <name type="scientific">Saccharopolyspora montiporae</name>
    <dbReference type="NCBI Taxonomy" id="2781240"/>
    <lineage>
        <taxon>Bacteria</taxon>
        <taxon>Bacillati</taxon>
        <taxon>Actinomycetota</taxon>
        <taxon>Actinomycetes</taxon>
        <taxon>Pseudonocardiales</taxon>
        <taxon>Pseudonocardiaceae</taxon>
        <taxon>Saccharopolyspora</taxon>
    </lineage>
</organism>
<dbReference type="AlphaFoldDB" id="A0A929FYY7"/>
<dbReference type="Proteomes" id="UP000598360">
    <property type="component" value="Unassembled WGS sequence"/>
</dbReference>
<keyword evidence="2" id="KW-1185">Reference proteome</keyword>
<dbReference type="Gene3D" id="3.50.50.60">
    <property type="entry name" value="FAD/NAD(P)-binding domain"/>
    <property type="match status" value="2"/>
</dbReference>
<sequence>MSGADPDGAPVEVAIVGAGFAGLGTGIQLARRGCRSFVILERADDVGGTWRDNRYPGVCCDVPAHLYCFSFLPNPHWSQFFAPGEEIQEYLRSCARSDGLYEHIRFGAEMHGATWHESTQLWRIDTGAGVWWARTLVMAAGRLSEPSYPDVPGIDDFDGPVLHTAGWQPGLDLSGRRVGVVGTGASAAQLVPGLAGSTAGLVVFQRSAPYVVPRGNRAYSVGEREHFARNPAALRDAREQLFAEADAAIGQRHRVRPDIDALRARALQHLADSVPDPQLRARLTPDYEIGCKRVLLSDDYYPALNRQDVVLEPGALDRVEGSAAVSAHGRRHELDALVLATGFLSTRPPFADRIAGRGGRSLAEHWSGGMTAYASTTVHGFPNMFVLDGPNASLGHNSAIEMIETQIDYVLGALQHLRRHGARTLEVSLEAERAYTRDIDRRSRSTVWLTGGCRSWYVDERSGRLTLLWPDSARAFRERNGTFDPAPYVVQE</sequence>
<dbReference type="InterPro" id="IPR036188">
    <property type="entry name" value="FAD/NAD-bd_sf"/>
</dbReference>
<evidence type="ECO:0000313" key="2">
    <source>
        <dbReference type="Proteomes" id="UP000598360"/>
    </source>
</evidence>
<comment type="caution">
    <text evidence="1">The sequence shown here is derived from an EMBL/GenBank/DDBJ whole genome shotgun (WGS) entry which is preliminary data.</text>
</comment>
<reference evidence="1" key="1">
    <citation type="submission" date="2020-10" db="EMBL/GenBank/DDBJ databases">
        <title>Diversity and distribution of actinomycetes associated with coral in the coast of Hainan.</title>
        <authorList>
            <person name="Li F."/>
        </authorList>
    </citation>
    <scope>NUCLEOTIDE SEQUENCE</scope>
    <source>
        <strain evidence="1">HNM0983</strain>
    </source>
</reference>
<accession>A0A929FYY7</accession>